<reference evidence="2 3" key="1">
    <citation type="journal article" date="2018" name="Evol. Lett.">
        <title>Horizontal gene cluster transfer increased hallucinogenic mushroom diversity.</title>
        <authorList>
            <person name="Reynolds H.T."/>
            <person name="Vijayakumar V."/>
            <person name="Gluck-Thaler E."/>
            <person name="Korotkin H.B."/>
            <person name="Matheny P.B."/>
            <person name="Slot J.C."/>
        </authorList>
    </citation>
    <scope>NUCLEOTIDE SEQUENCE [LARGE SCALE GENOMIC DNA]</scope>
    <source>
        <strain evidence="2 3">2629</strain>
    </source>
</reference>
<dbReference type="GO" id="GO:0043625">
    <property type="term" value="C:delta DNA polymerase complex"/>
    <property type="evidence" value="ECO:0007669"/>
    <property type="project" value="TreeGrafter"/>
</dbReference>
<evidence type="ECO:0008006" key="4">
    <source>
        <dbReference type="Google" id="ProtNLM"/>
    </source>
</evidence>
<feature type="region of interest" description="Disordered" evidence="1">
    <location>
        <begin position="1"/>
        <end position="137"/>
    </location>
</feature>
<dbReference type="PANTHER" id="PTHR14303:SF0">
    <property type="entry name" value="DNA POLYMERASE DELTA SUBUNIT 4"/>
    <property type="match status" value="1"/>
</dbReference>
<feature type="compositionally biased region" description="Basic and acidic residues" evidence="1">
    <location>
        <begin position="106"/>
        <end position="122"/>
    </location>
</feature>
<dbReference type="GO" id="GO:0003887">
    <property type="term" value="F:DNA-directed DNA polymerase activity"/>
    <property type="evidence" value="ECO:0007669"/>
    <property type="project" value="TreeGrafter"/>
</dbReference>
<dbReference type="AlphaFoldDB" id="A0A409VDU3"/>
<feature type="compositionally biased region" description="Basic and acidic residues" evidence="1">
    <location>
        <begin position="78"/>
        <end position="92"/>
    </location>
</feature>
<dbReference type="STRING" id="181874.A0A409VDU3"/>
<evidence type="ECO:0000313" key="2">
    <source>
        <dbReference type="EMBL" id="PPQ64365.1"/>
    </source>
</evidence>
<dbReference type="EMBL" id="NHTK01006087">
    <property type="protein sequence ID" value="PPQ64365.1"/>
    <property type="molecule type" value="Genomic_DNA"/>
</dbReference>
<dbReference type="GO" id="GO:0006261">
    <property type="term" value="P:DNA-templated DNA replication"/>
    <property type="evidence" value="ECO:0007669"/>
    <property type="project" value="TreeGrafter"/>
</dbReference>
<evidence type="ECO:0000256" key="1">
    <source>
        <dbReference type="SAM" id="MobiDB-lite"/>
    </source>
</evidence>
<dbReference type="GO" id="GO:0000731">
    <property type="term" value="P:DNA synthesis involved in DNA repair"/>
    <property type="evidence" value="ECO:0007669"/>
    <property type="project" value="InterPro"/>
</dbReference>
<gene>
    <name evidence="2" type="ORF">CVT24_008434</name>
</gene>
<dbReference type="Proteomes" id="UP000284842">
    <property type="component" value="Unassembled WGS sequence"/>
</dbReference>
<dbReference type="InParanoid" id="A0A409VDU3"/>
<feature type="compositionally biased region" description="Low complexity" evidence="1">
    <location>
        <begin position="33"/>
        <end position="44"/>
    </location>
</feature>
<sequence>MAPKTSRKSSTPLTQSTLSFSSTKRTGSASNLSKKPGVKPSGSSLNNTRKVSTESEFDDIVISDNSTSSEDDPVEDAVDSKAEKKVDNEARAQRVSKQLAATKLSQETELKKEKPRVAKPEPPKPIAQEELPELKPQDAKWRKPYANAKAKMGNLQTIHAQNQTKIHDILRVFDNSYEYGPCVGMSRLDRWERAQALGLNPPKEVYDILKTKQGSTMEEYTQSVFYGQV</sequence>
<dbReference type="Pfam" id="PF04081">
    <property type="entry name" value="DNA_pol_delta_4"/>
    <property type="match status" value="1"/>
</dbReference>
<organism evidence="2 3">
    <name type="scientific">Panaeolus cyanescens</name>
    <dbReference type="NCBI Taxonomy" id="181874"/>
    <lineage>
        <taxon>Eukaryota</taxon>
        <taxon>Fungi</taxon>
        <taxon>Dikarya</taxon>
        <taxon>Basidiomycota</taxon>
        <taxon>Agaricomycotina</taxon>
        <taxon>Agaricomycetes</taxon>
        <taxon>Agaricomycetidae</taxon>
        <taxon>Agaricales</taxon>
        <taxon>Agaricineae</taxon>
        <taxon>Galeropsidaceae</taxon>
        <taxon>Panaeolus</taxon>
    </lineage>
</organism>
<name>A0A409VDU3_9AGAR</name>
<dbReference type="PANTHER" id="PTHR14303">
    <property type="entry name" value="DNA POLYMERASE DELTA SUBUNIT 4"/>
    <property type="match status" value="1"/>
</dbReference>
<dbReference type="OrthoDB" id="337486at2759"/>
<comment type="caution">
    <text evidence="2">The sequence shown here is derived from an EMBL/GenBank/DDBJ whole genome shotgun (WGS) entry which is preliminary data.</text>
</comment>
<protein>
    <recommendedName>
        <fullName evidence="4">DNA polymerase delta subunit 4</fullName>
    </recommendedName>
</protein>
<dbReference type="FunCoup" id="A0A409VDU3">
    <property type="interactions" value="74"/>
</dbReference>
<evidence type="ECO:0000313" key="3">
    <source>
        <dbReference type="Proteomes" id="UP000284842"/>
    </source>
</evidence>
<dbReference type="InterPro" id="IPR007218">
    <property type="entry name" value="DNA_pol_delta_4"/>
</dbReference>
<keyword evidence="3" id="KW-1185">Reference proteome</keyword>
<proteinExistence type="predicted"/>
<accession>A0A409VDU3</accession>
<feature type="compositionally biased region" description="Polar residues" evidence="1">
    <location>
        <begin position="8"/>
        <end position="32"/>
    </location>
</feature>